<dbReference type="EMBL" id="JABFNT010000081">
    <property type="protein sequence ID" value="NOJ81303.1"/>
    <property type="molecule type" value="Genomic_DNA"/>
</dbReference>
<evidence type="ECO:0000313" key="2">
    <source>
        <dbReference type="Proteomes" id="UP000533080"/>
    </source>
</evidence>
<dbReference type="Gene3D" id="1.10.1370.30">
    <property type="match status" value="1"/>
</dbReference>
<dbReference type="SUPFAM" id="SSF55486">
    <property type="entry name" value="Metalloproteases ('zincins'), catalytic domain"/>
    <property type="match status" value="1"/>
</dbReference>
<reference evidence="1 2" key="1">
    <citation type="submission" date="2020-05" db="EMBL/GenBank/DDBJ databases">
        <authorList>
            <person name="Whitworth D."/>
        </authorList>
    </citation>
    <scope>NUCLEOTIDE SEQUENCE [LARGE SCALE GENOMIC DNA]</scope>
    <source>
        <strain evidence="1 2">AM005</strain>
    </source>
</reference>
<protein>
    <submittedName>
        <fullName evidence="1">Peptidase M3</fullName>
    </submittedName>
</protein>
<evidence type="ECO:0000313" key="1">
    <source>
        <dbReference type="EMBL" id="NOJ81303.1"/>
    </source>
</evidence>
<dbReference type="Proteomes" id="UP000533080">
    <property type="component" value="Unassembled WGS sequence"/>
</dbReference>
<gene>
    <name evidence="1" type="ORF">HNV28_23740</name>
</gene>
<sequence length="547" mass="61025">MRHVLRHAAPHPCVHRRCHAAALYARIALSRRPLPVTFRAPMDRPLHSVRTRLDDFLAELATLNYRQGAGLALDVSPSQLHASFPELSSPDTFAAANEALAKAQSKNEPLTVRRIRLVRELVASHVEDALAARHVEAIASLEAQARLMVDDQTYSFGEALGRIPHESARGRRALLERATGEFLWQNRTRYGDRRDAALHTAEQLGAKNYPALRQDVTGIDFARLAESAATMLARTEDAYRDVLAYVLKKVDPLLRPLPGGEARRHDLQAALQAPWLDGFFRREDAFPAVVRWLGEWGLTPNAGGRIRIDDEARPGKSPRPFVAVVRVPDDIRLVLQPRGGIDGLASLLHEMGHAQHRAHVSDTLPMELRRLGDASVTEAHAAVFERLLLSPEWLKRYLGLPTVAARDTVRLAAFQALTLLRRHAARLTYELSLTQRGASTERADEYADGQRRALFVEPHPGFFLHDVDPQLYVAHYLRSWALETQLTARLTERFNEDYWRNPAAAAWLKGLYARGGTDDAEGLATETSGTPLALPEAGERLVAILNR</sequence>
<accession>A0A7Y4IL52</accession>
<name>A0A7Y4IL52_MYXXA</name>
<proteinExistence type="predicted"/>
<dbReference type="AlphaFoldDB" id="A0A7Y4IL52"/>
<organism evidence="1 2">
    <name type="scientific">Myxococcus xanthus</name>
    <dbReference type="NCBI Taxonomy" id="34"/>
    <lineage>
        <taxon>Bacteria</taxon>
        <taxon>Pseudomonadati</taxon>
        <taxon>Myxococcota</taxon>
        <taxon>Myxococcia</taxon>
        <taxon>Myxococcales</taxon>
        <taxon>Cystobacterineae</taxon>
        <taxon>Myxococcaceae</taxon>
        <taxon>Myxococcus</taxon>
    </lineage>
</organism>
<comment type="caution">
    <text evidence="1">The sequence shown here is derived from an EMBL/GenBank/DDBJ whole genome shotgun (WGS) entry which is preliminary data.</text>
</comment>